<dbReference type="Gene3D" id="1.10.101.10">
    <property type="entry name" value="PGBD-like superfamily/PGBD"/>
    <property type="match status" value="1"/>
</dbReference>
<dbReference type="GO" id="GO:0042834">
    <property type="term" value="F:peptidoglycan binding"/>
    <property type="evidence" value="ECO:0007669"/>
    <property type="project" value="InterPro"/>
</dbReference>
<dbReference type="Pfam" id="PF05036">
    <property type="entry name" value="SPOR"/>
    <property type="match status" value="1"/>
</dbReference>
<dbReference type="InterPro" id="IPR036365">
    <property type="entry name" value="PGBD-like_sf"/>
</dbReference>
<dbReference type="InterPro" id="IPR036366">
    <property type="entry name" value="PGBDSf"/>
</dbReference>
<dbReference type="SUPFAM" id="SSF50494">
    <property type="entry name" value="Trypsin-like serine proteases"/>
    <property type="match status" value="1"/>
</dbReference>
<dbReference type="AlphaFoldDB" id="A0A6M0QW07"/>
<dbReference type="InterPro" id="IPR009003">
    <property type="entry name" value="Peptidase_S1_PA"/>
</dbReference>
<accession>A0A6M0QW07</accession>
<proteinExistence type="predicted"/>
<comment type="caution">
    <text evidence="3">The sequence shown here is derived from an EMBL/GenBank/DDBJ whole genome shotgun (WGS) entry which is preliminary data.</text>
</comment>
<organism evidence="3 4">
    <name type="scientific">Tabrizicola oligotrophica</name>
    <dbReference type="NCBI Taxonomy" id="2710650"/>
    <lineage>
        <taxon>Bacteria</taxon>
        <taxon>Pseudomonadati</taxon>
        <taxon>Pseudomonadota</taxon>
        <taxon>Alphaproteobacteria</taxon>
        <taxon>Rhodobacterales</taxon>
        <taxon>Paracoccaceae</taxon>
        <taxon>Tabrizicola</taxon>
    </lineage>
</organism>
<feature type="chain" id="PRO_5026907030" evidence="1">
    <location>
        <begin position="27"/>
        <end position="575"/>
    </location>
</feature>
<evidence type="ECO:0000259" key="2">
    <source>
        <dbReference type="PROSITE" id="PS51724"/>
    </source>
</evidence>
<dbReference type="PROSITE" id="PS51724">
    <property type="entry name" value="SPOR"/>
    <property type="match status" value="1"/>
</dbReference>
<dbReference type="Pfam" id="PF13365">
    <property type="entry name" value="Trypsin_2"/>
    <property type="match status" value="1"/>
</dbReference>
<dbReference type="Gene3D" id="2.40.10.120">
    <property type="match status" value="1"/>
</dbReference>
<dbReference type="Pfam" id="PF01471">
    <property type="entry name" value="PG_binding_1"/>
    <property type="match status" value="1"/>
</dbReference>
<name>A0A6M0QW07_9RHOB</name>
<dbReference type="RefSeq" id="WP_164625370.1">
    <property type="nucleotide sequence ID" value="NZ_JAAIVJ010000005.1"/>
</dbReference>
<evidence type="ECO:0000313" key="3">
    <source>
        <dbReference type="EMBL" id="NEY90672.1"/>
    </source>
</evidence>
<keyword evidence="4" id="KW-1185">Reference proteome</keyword>
<evidence type="ECO:0000256" key="1">
    <source>
        <dbReference type="SAM" id="SignalP"/>
    </source>
</evidence>
<dbReference type="InterPro" id="IPR002477">
    <property type="entry name" value="Peptidoglycan-bd-like"/>
</dbReference>
<dbReference type="InterPro" id="IPR007730">
    <property type="entry name" value="SPOR-like_dom"/>
</dbReference>
<dbReference type="Proteomes" id="UP000477782">
    <property type="component" value="Unassembled WGS sequence"/>
</dbReference>
<dbReference type="SUPFAM" id="SSF110997">
    <property type="entry name" value="Sporulation related repeat"/>
    <property type="match status" value="1"/>
</dbReference>
<dbReference type="SUPFAM" id="SSF47090">
    <property type="entry name" value="PGBD-like"/>
    <property type="match status" value="1"/>
</dbReference>
<dbReference type="EMBL" id="JAAIVJ010000005">
    <property type="protein sequence ID" value="NEY90672.1"/>
    <property type="molecule type" value="Genomic_DNA"/>
</dbReference>
<dbReference type="InterPro" id="IPR036680">
    <property type="entry name" value="SPOR-like_sf"/>
</dbReference>
<evidence type="ECO:0000313" key="4">
    <source>
        <dbReference type="Proteomes" id="UP000477782"/>
    </source>
</evidence>
<protein>
    <submittedName>
        <fullName evidence="3">Peptidoglycan-binding protein</fullName>
    </submittedName>
</protein>
<feature type="domain" description="SPOR" evidence="2">
    <location>
        <begin position="24"/>
        <end position="99"/>
    </location>
</feature>
<gene>
    <name evidence="3" type="ORF">G4Z14_10230</name>
</gene>
<feature type="signal peptide" evidence="1">
    <location>
        <begin position="1"/>
        <end position="26"/>
    </location>
</feature>
<keyword evidence="1" id="KW-0732">Signal</keyword>
<sequence length="575" mass="59532">MVFFRLVTVRALTLTTALVSATLAAAQEQAWVQIESYPSEETARSRAAAYAGEFPNVQVFSGGAWHAIVLGPYAPEEAAGALTELRRAGRVPGDAFVTDGAKFEAPDLMAAPVAPEATAEPEVVVAPTEVADETVPEARASEAALSRDDRMALQQALQWYGFYDSAIDGAFGSGTRNSMAAWQEASGFEPTGILTSHQRATLVANHAADLAEFGFETVTEPEAGIEITLPLALVAFDHYEPPFVHFGEKDGSGLRVMLISEPGGVEALAGLYDVLQTLEAVPETGPRERKEKSFRIEGVSDKVQSLAFAETRDGMVKGYLAVWTPADAAQMERILPVLQASFRAVGDKALDPGLVPMDEATRAGMLSGLELRQPRSVASGFFVDDMGHVATSLANVAGCARVTLGLETEAEVAATDDAAGLALLAARSPMAPQAVAHLASASPVAGVEVAVAGYSYGERLPAPVLTFGSLEAAEGLTGEPGFLRIVAPLMAGDMGGPVLDGAGKVLGIAVPVPEGSARLLPQGMALAADGGRLATLLQGAGIVAATPVAETAALSPDALNAAALGMTVQVACWEN</sequence>
<reference evidence="3 4" key="1">
    <citation type="submission" date="2020-02" db="EMBL/GenBank/DDBJ databases">
        <authorList>
            <person name="Chen W.-M."/>
        </authorList>
    </citation>
    <scope>NUCLEOTIDE SEQUENCE [LARGE SCALE GENOMIC DNA]</scope>
    <source>
        <strain evidence="3 4">KMS-5</strain>
    </source>
</reference>